<reference evidence="1" key="1">
    <citation type="submission" date="2021-06" db="EMBL/GenBank/DDBJ databases">
        <authorList>
            <person name="Kallberg Y."/>
            <person name="Tangrot J."/>
            <person name="Rosling A."/>
        </authorList>
    </citation>
    <scope>NUCLEOTIDE SEQUENCE</scope>
    <source>
        <strain evidence="1">MA461A</strain>
    </source>
</reference>
<dbReference type="EMBL" id="CAJVQC010158631">
    <property type="protein sequence ID" value="CAG8847983.1"/>
    <property type="molecule type" value="Genomic_DNA"/>
</dbReference>
<accession>A0ACA9SSN8</accession>
<comment type="caution">
    <text evidence="1">The sequence shown here is derived from an EMBL/GenBank/DDBJ whole genome shotgun (WGS) entry which is preliminary data.</text>
</comment>
<feature type="non-terminal residue" evidence="1">
    <location>
        <position position="87"/>
    </location>
</feature>
<name>A0ACA9SSN8_9GLOM</name>
<gene>
    <name evidence="1" type="ORF">RPERSI_LOCUS34898</name>
</gene>
<feature type="non-terminal residue" evidence="1">
    <location>
        <position position="1"/>
    </location>
</feature>
<protein>
    <submittedName>
        <fullName evidence="1">6651_t:CDS:1</fullName>
    </submittedName>
</protein>
<organism evidence="1 2">
    <name type="scientific">Racocetra persica</name>
    <dbReference type="NCBI Taxonomy" id="160502"/>
    <lineage>
        <taxon>Eukaryota</taxon>
        <taxon>Fungi</taxon>
        <taxon>Fungi incertae sedis</taxon>
        <taxon>Mucoromycota</taxon>
        <taxon>Glomeromycotina</taxon>
        <taxon>Glomeromycetes</taxon>
        <taxon>Diversisporales</taxon>
        <taxon>Gigasporaceae</taxon>
        <taxon>Racocetra</taxon>
    </lineage>
</organism>
<evidence type="ECO:0000313" key="1">
    <source>
        <dbReference type="EMBL" id="CAG8847983.1"/>
    </source>
</evidence>
<evidence type="ECO:0000313" key="2">
    <source>
        <dbReference type="Proteomes" id="UP000789920"/>
    </source>
</evidence>
<dbReference type="Proteomes" id="UP000789920">
    <property type="component" value="Unassembled WGS sequence"/>
</dbReference>
<sequence length="87" mass="10038">DRQNNPEIELNEAQFIALERDKSRERTKSLNEAEQKAFCPGPHSLTYGAWQERQEAEVEKITEIQQNQAPDKVAELENQLEKEKEGG</sequence>
<proteinExistence type="predicted"/>
<keyword evidence="2" id="KW-1185">Reference proteome</keyword>